<dbReference type="KEGG" id="nai:NECAME_06660"/>
<dbReference type="OrthoDB" id="5791184at2759"/>
<dbReference type="AlphaFoldDB" id="W2TUW6"/>
<protein>
    <submittedName>
        <fullName evidence="2">Uncharacterized protein</fullName>
    </submittedName>
</protein>
<sequence length="63" mass="7031">MRRTDEDSAEHSKLEGSEREFANADTVAMSPNMKTPPYDSAKVTLGFLSSCSNVEKEENRSFT</sequence>
<dbReference type="EMBL" id="KI657850">
    <property type="protein sequence ID" value="ETN84856.1"/>
    <property type="molecule type" value="Genomic_DNA"/>
</dbReference>
<organism evidence="2 3">
    <name type="scientific">Necator americanus</name>
    <name type="common">Human hookworm</name>
    <dbReference type="NCBI Taxonomy" id="51031"/>
    <lineage>
        <taxon>Eukaryota</taxon>
        <taxon>Metazoa</taxon>
        <taxon>Ecdysozoa</taxon>
        <taxon>Nematoda</taxon>
        <taxon>Chromadorea</taxon>
        <taxon>Rhabditida</taxon>
        <taxon>Rhabditina</taxon>
        <taxon>Rhabditomorpha</taxon>
        <taxon>Strongyloidea</taxon>
        <taxon>Ancylostomatidae</taxon>
        <taxon>Bunostominae</taxon>
        <taxon>Necator</taxon>
    </lineage>
</organism>
<gene>
    <name evidence="2" type="ORF">NECAME_06660</name>
</gene>
<feature type="region of interest" description="Disordered" evidence="1">
    <location>
        <begin position="1"/>
        <end position="37"/>
    </location>
</feature>
<proteinExistence type="predicted"/>
<keyword evidence="3" id="KW-1185">Reference proteome</keyword>
<evidence type="ECO:0000313" key="2">
    <source>
        <dbReference type="EMBL" id="ETN84856.1"/>
    </source>
</evidence>
<accession>W2TUW6</accession>
<name>W2TUW6_NECAM</name>
<feature type="compositionally biased region" description="Basic and acidic residues" evidence="1">
    <location>
        <begin position="1"/>
        <end position="22"/>
    </location>
</feature>
<reference evidence="3" key="1">
    <citation type="journal article" date="2014" name="Nat. Genet.">
        <title>Genome of the human hookworm Necator americanus.</title>
        <authorList>
            <person name="Tang Y.T."/>
            <person name="Gao X."/>
            <person name="Rosa B.A."/>
            <person name="Abubucker S."/>
            <person name="Hallsworth-Pepin K."/>
            <person name="Martin J."/>
            <person name="Tyagi R."/>
            <person name="Heizer E."/>
            <person name="Zhang X."/>
            <person name="Bhonagiri-Palsikar V."/>
            <person name="Minx P."/>
            <person name="Warren W.C."/>
            <person name="Wang Q."/>
            <person name="Zhan B."/>
            <person name="Hotez P.J."/>
            <person name="Sternberg P.W."/>
            <person name="Dougall A."/>
            <person name="Gaze S.T."/>
            <person name="Mulvenna J."/>
            <person name="Sotillo J."/>
            <person name="Ranganathan S."/>
            <person name="Rabelo E.M."/>
            <person name="Wilson R.K."/>
            <person name="Felgner P.L."/>
            <person name="Bethony J."/>
            <person name="Hawdon J.M."/>
            <person name="Gasser R.B."/>
            <person name="Loukas A."/>
            <person name="Mitreva M."/>
        </authorList>
    </citation>
    <scope>NUCLEOTIDE SEQUENCE [LARGE SCALE GENOMIC DNA]</scope>
</reference>
<evidence type="ECO:0000256" key="1">
    <source>
        <dbReference type="SAM" id="MobiDB-lite"/>
    </source>
</evidence>
<evidence type="ECO:0000313" key="3">
    <source>
        <dbReference type="Proteomes" id="UP000053676"/>
    </source>
</evidence>
<dbReference type="Proteomes" id="UP000053676">
    <property type="component" value="Unassembled WGS sequence"/>
</dbReference>